<proteinExistence type="predicted"/>
<evidence type="ECO:0000313" key="1">
    <source>
        <dbReference type="EMBL" id="AMY71501.1"/>
    </source>
</evidence>
<dbReference type="Proteomes" id="UP000076128">
    <property type="component" value="Chromosome"/>
</dbReference>
<dbReference type="STRING" id="1335048.AKL17_4288"/>
<evidence type="ECO:0000313" key="2">
    <source>
        <dbReference type="Proteomes" id="UP000076128"/>
    </source>
</evidence>
<protein>
    <submittedName>
        <fullName evidence="1">Uncharacterized protein</fullName>
    </submittedName>
</protein>
<reference evidence="1 2" key="1">
    <citation type="submission" date="2015-09" db="EMBL/GenBank/DDBJ databases">
        <title>Complete genome sequence of Defluviimonas alba cai42t isolated from an oilfield in Xinjiang.</title>
        <authorList>
            <person name="Geng S."/>
            <person name="Pan X."/>
            <person name="Wu X."/>
        </authorList>
    </citation>
    <scope>NUCLEOTIDE SEQUENCE [LARGE SCALE GENOMIC DNA]</scope>
    <source>
        <strain evidence="2">cai42</strain>
    </source>
</reference>
<gene>
    <name evidence="1" type="ORF">AKL17_4288</name>
</gene>
<dbReference type="AlphaFoldDB" id="A0A159Z7U7"/>
<organism evidence="1 2">
    <name type="scientific">Frigidibacter mobilis</name>
    <dbReference type="NCBI Taxonomy" id="1335048"/>
    <lineage>
        <taxon>Bacteria</taxon>
        <taxon>Pseudomonadati</taxon>
        <taxon>Pseudomonadota</taxon>
        <taxon>Alphaproteobacteria</taxon>
        <taxon>Rhodobacterales</taxon>
        <taxon>Paracoccaceae</taxon>
        <taxon>Frigidibacter</taxon>
    </lineage>
</organism>
<accession>A0A159Z7U7</accession>
<sequence length="276" mass="30506">MYVICIEELSGIDGPDFTKVNGAAGLTRTQKKGRQMARRSAESRTTLTAALAGLMLCSPAAAATFAPPQGCTPFMSVQMRGCLVAHYFTCEGDASGEQWDTLYDADGPFFSAKVDAEFQWIESWEYAPPQRSWLEEPSRDAASFSGLLATGEDSYDFSTMSDSGTRRHYKGVDRLTGETAVIDGIELEVTEFEIEEKAETGEVVARRWGNQYVHRDWRLFFSGREMFENPQGRLPTDNTPVNFIFPGEPGYLSTVPLFDCDELMSRAEPALGVGHG</sequence>
<dbReference type="EMBL" id="CP012661">
    <property type="protein sequence ID" value="AMY71501.1"/>
    <property type="molecule type" value="Genomic_DNA"/>
</dbReference>
<dbReference type="KEGG" id="daa:AKL17_4288"/>
<name>A0A159Z7U7_9RHOB</name>
<keyword evidence="2" id="KW-1185">Reference proteome</keyword>